<feature type="compositionally biased region" description="Polar residues" evidence="1">
    <location>
        <begin position="684"/>
        <end position="698"/>
    </location>
</feature>
<dbReference type="OrthoDB" id="74366at2759"/>
<reference evidence="3 4" key="1">
    <citation type="submission" date="2019-03" db="EMBL/GenBank/DDBJ databases">
        <authorList>
            <person name="Gaulin E."/>
            <person name="Dumas B."/>
        </authorList>
    </citation>
    <scope>NUCLEOTIDE SEQUENCE [LARGE SCALE GENOMIC DNA]</scope>
    <source>
        <strain evidence="3">CBS 568.67</strain>
    </source>
</reference>
<gene>
    <name evidence="3" type="primary">Aste57867_24167</name>
    <name evidence="2" type="ORF">As57867_024093</name>
    <name evidence="3" type="ORF">ASTE57867_24167</name>
</gene>
<protein>
    <submittedName>
        <fullName evidence="3">Aste57867_24167 protein</fullName>
    </submittedName>
</protein>
<feature type="region of interest" description="Disordered" evidence="1">
    <location>
        <begin position="437"/>
        <end position="532"/>
    </location>
</feature>
<feature type="compositionally biased region" description="Low complexity" evidence="1">
    <location>
        <begin position="487"/>
        <end position="499"/>
    </location>
</feature>
<feature type="compositionally biased region" description="Basic residues" evidence="1">
    <location>
        <begin position="380"/>
        <end position="397"/>
    </location>
</feature>
<evidence type="ECO:0000313" key="3">
    <source>
        <dbReference type="EMBL" id="VFU00809.1"/>
    </source>
</evidence>
<feature type="region of interest" description="Disordered" evidence="1">
    <location>
        <begin position="333"/>
        <end position="425"/>
    </location>
</feature>
<organism evidence="3 4">
    <name type="scientific">Aphanomyces stellatus</name>
    <dbReference type="NCBI Taxonomy" id="120398"/>
    <lineage>
        <taxon>Eukaryota</taxon>
        <taxon>Sar</taxon>
        <taxon>Stramenopiles</taxon>
        <taxon>Oomycota</taxon>
        <taxon>Saprolegniomycetes</taxon>
        <taxon>Saprolegniales</taxon>
        <taxon>Verrucalvaceae</taxon>
        <taxon>Aphanomyces</taxon>
    </lineage>
</organism>
<feature type="compositionally biased region" description="Low complexity" evidence="1">
    <location>
        <begin position="399"/>
        <end position="418"/>
    </location>
</feature>
<dbReference type="AlphaFoldDB" id="A0A485LU08"/>
<dbReference type="EMBL" id="VJMH01007366">
    <property type="protein sequence ID" value="KAF0683783.1"/>
    <property type="molecule type" value="Genomic_DNA"/>
</dbReference>
<evidence type="ECO:0000256" key="1">
    <source>
        <dbReference type="SAM" id="MobiDB-lite"/>
    </source>
</evidence>
<dbReference type="Proteomes" id="UP000332933">
    <property type="component" value="Unassembled WGS sequence"/>
</dbReference>
<proteinExistence type="predicted"/>
<evidence type="ECO:0000313" key="2">
    <source>
        <dbReference type="EMBL" id="KAF0683783.1"/>
    </source>
</evidence>
<dbReference type="EMBL" id="CAADRA010007392">
    <property type="protein sequence ID" value="VFU00809.1"/>
    <property type="molecule type" value="Genomic_DNA"/>
</dbReference>
<keyword evidence="4" id="KW-1185">Reference proteome</keyword>
<feature type="compositionally biased region" description="Basic and acidic residues" evidence="1">
    <location>
        <begin position="452"/>
        <end position="462"/>
    </location>
</feature>
<accession>A0A485LU08</accession>
<feature type="region of interest" description="Disordered" evidence="1">
    <location>
        <begin position="676"/>
        <end position="701"/>
    </location>
</feature>
<feature type="compositionally biased region" description="Polar residues" evidence="1">
    <location>
        <begin position="506"/>
        <end position="520"/>
    </location>
</feature>
<reference evidence="2" key="2">
    <citation type="submission" date="2019-06" db="EMBL/GenBank/DDBJ databases">
        <title>Genomics analysis of Aphanomyces spp. identifies a new class of oomycete effector associated with host adaptation.</title>
        <authorList>
            <person name="Gaulin E."/>
        </authorList>
    </citation>
    <scope>NUCLEOTIDE SEQUENCE</scope>
    <source>
        <strain evidence="2">CBS 578.67</strain>
    </source>
</reference>
<evidence type="ECO:0000313" key="4">
    <source>
        <dbReference type="Proteomes" id="UP000332933"/>
    </source>
</evidence>
<sequence length="1014" mass="110428">MGGHNQKKQKPVQLTTIKNVSTRNIEALRDNALRLVSEGYVRVHQALFRHRIGSVVELEEEAHAAYERQGNMAYYSEDNLARRLAIRDHPLLRRLTCALWRLVCHATAPMDVDGYGELMIRLHKILVEHFDANASYIQIKVQDPRDVLLRVAACCCVLLRVATCGYVWLRVAACCCVWLHVATCGYVLLRVAACCYVWLRVATCGYVWLRVATCGYVWLRDDWESDTKGEACLTYNNFHLSMFELVDLWCDSIQAEDYVSLLYLILEGITRSEQCRFVLRDLKDVLYTDVVDAALKRSMMDIEAILATMLEEPIMPPTILNMQVGQALEMTKASTTAAEISPASHHRAKTPPRDTSFSAKEPAMTALPATFTSSPQSPKKSPKSKHDKTPPKQRKSTRSVSQVQVSVPGKASSSTTTSTKHDARSESFASAAVMALSDETTSPHTPLPNPRLRLDSPVRTDHDDDLSTALSPWDDSAPPILLAAPTPSSSIAKLPASSSVKATPVTRASQAQLPDLSPSTAVPPGRLARPSAKEPMPLETREFGGFSIMSSKDVNTSMSATNGASPTVFKPNAPSENGSKGVGLGVGNFQDTPSEERIAEIRRAFQDQKRQSFVRKRTPPTLAIVDKPPLIVEADDDNDGAMQPPETPVKGKARARLLSQIRKESVELVTALASTLTGDKPHAESNQPASTKPPSGTTGAMIHRPSLAAALASPRPSIDYGVVQLAINSAPLGTPSKGGPQGNDDDAMLSPHALLHIGLQDLPRPTGAPKHRVPRRLRHDLKSPLADTAMSPNDDATTPGGDMLTVHKLTSPRYPDPAVAHTPKRSTMRPTFISQQHEDVDCATHPSPPHGMQLPPMMQSAVTFAISITSHTVTPATSSPATHCAIRHRQPADGESLEKIADGTKLPSLKRTLGQATHQPHSHEQLHHHRGDDRKARVEETIKLSVKAVGPPSQQTQPPRPPHGNGRLSTMRPVMPSHRSSPKKGLKGVPGGVRLVHPPQPKPRCDDASPVTKH</sequence>
<name>A0A485LU08_9STRA</name>
<feature type="compositionally biased region" description="Basic and acidic residues" evidence="1">
    <location>
        <begin position="921"/>
        <end position="942"/>
    </location>
</feature>
<feature type="region of interest" description="Disordered" evidence="1">
    <location>
        <begin position="913"/>
        <end position="1014"/>
    </location>
</feature>